<keyword evidence="5 9" id="KW-0801">TPQ</keyword>
<comment type="cofactor">
    <cofactor evidence="11">
        <name>Cu cation</name>
        <dbReference type="ChEBI" id="CHEBI:23378"/>
    </cofactor>
    <text evidence="11">Contains 1 topaquinone per subunit.</text>
</comment>
<evidence type="ECO:0000259" key="13">
    <source>
        <dbReference type="Pfam" id="PF01179"/>
    </source>
</evidence>
<dbReference type="Proteomes" id="UP000799444">
    <property type="component" value="Unassembled WGS sequence"/>
</dbReference>
<dbReference type="FunFam" id="2.70.98.20:FF:000001">
    <property type="entry name" value="Amine oxidase"/>
    <property type="match status" value="1"/>
</dbReference>
<evidence type="ECO:0000256" key="10">
    <source>
        <dbReference type="PIRSR" id="PIRSR600269-51"/>
    </source>
</evidence>
<comment type="caution">
    <text evidence="15">The sequence shown here is derived from an EMBL/GenBank/DDBJ whole genome shotgun (WGS) entry which is preliminary data.</text>
</comment>
<feature type="active site" description="Proton acceptor" evidence="9">
    <location>
        <position position="413"/>
    </location>
</feature>
<feature type="compositionally biased region" description="Polar residues" evidence="12">
    <location>
        <begin position="659"/>
        <end position="670"/>
    </location>
</feature>
<dbReference type="GO" id="GO:0008131">
    <property type="term" value="F:primary methylamine oxidase activity"/>
    <property type="evidence" value="ECO:0007669"/>
    <property type="project" value="InterPro"/>
</dbReference>
<evidence type="ECO:0000256" key="5">
    <source>
        <dbReference type="ARBA" id="ARBA00022772"/>
    </source>
</evidence>
<feature type="active site" description="Proton acceptor" evidence="9">
    <location>
        <position position="329"/>
    </location>
</feature>
<dbReference type="PANTHER" id="PTHR10638">
    <property type="entry name" value="COPPER AMINE OXIDASE"/>
    <property type="match status" value="1"/>
</dbReference>
<dbReference type="InterPro" id="IPR015798">
    <property type="entry name" value="Cu_amine_oxidase_C"/>
</dbReference>
<evidence type="ECO:0000256" key="2">
    <source>
        <dbReference type="ARBA" id="ARBA00007983"/>
    </source>
</evidence>
<reference evidence="15" key="1">
    <citation type="journal article" date="2020" name="Stud. Mycol.">
        <title>101 Dothideomycetes genomes: a test case for predicting lifestyles and emergence of pathogens.</title>
        <authorList>
            <person name="Haridas S."/>
            <person name="Albert R."/>
            <person name="Binder M."/>
            <person name="Bloem J."/>
            <person name="Labutti K."/>
            <person name="Salamov A."/>
            <person name="Andreopoulos B."/>
            <person name="Baker S."/>
            <person name="Barry K."/>
            <person name="Bills G."/>
            <person name="Bluhm B."/>
            <person name="Cannon C."/>
            <person name="Castanera R."/>
            <person name="Culley D."/>
            <person name="Daum C."/>
            <person name="Ezra D."/>
            <person name="Gonzalez J."/>
            <person name="Henrissat B."/>
            <person name="Kuo A."/>
            <person name="Liang C."/>
            <person name="Lipzen A."/>
            <person name="Lutzoni F."/>
            <person name="Magnuson J."/>
            <person name="Mondo S."/>
            <person name="Nolan M."/>
            <person name="Ohm R."/>
            <person name="Pangilinan J."/>
            <person name="Park H.-J."/>
            <person name="Ramirez L."/>
            <person name="Alfaro M."/>
            <person name="Sun H."/>
            <person name="Tritt A."/>
            <person name="Yoshinaga Y."/>
            <person name="Zwiers L.-H."/>
            <person name="Turgeon B."/>
            <person name="Goodwin S."/>
            <person name="Spatafora J."/>
            <person name="Crous P."/>
            <person name="Grigoriev I."/>
        </authorList>
    </citation>
    <scope>NUCLEOTIDE SEQUENCE</scope>
    <source>
        <strain evidence="15">CBS 125425</strain>
    </source>
</reference>
<evidence type="ECO:0000259" key="14">
    <source>
        <dbReference type="Pfam" id="PF02727"/>
    </source>
</evidence>
<dbReference type="InterPro" id="IPR016182">
    <property type="entry name" value="Cu_amine_oxidase_N-reg"/>
</dbReference>
<accession>A0A9P4QVJ8</accession>
<dbReference type="GO" id="GO:0005507">
    <property type="term" value="F:copper ion binding"/>
    <property type="evidence" value="ECO:0007669"/>
    <property type="project" value="InterPro"/>
</dbReference>
<protein>
    <recommendedName>
        <fullName evidence="11">Amine oxidase</fullName>
        <ecNumber evidence="11">1.4.3.-</ecNumber>
    </recommendedName>
</protein>
<organism evidence="15 16">
    <name type="scientific">Polyplosphaeria fusca</name>
    <dbReference type="NCBI Taxonomy" id="682080"/>
    <lineage>
        <taxon>Eukaryota</taxon>
        <taxon>Fungi</taxon>
        <taxon>Dikarya</taxon>
        <taxon>Ascomycota</taxon>
        <taxon>Pezizomycotina</taxon>
        <taxon>Dothideomycetes</taxon>
        <taxon>Pleosporomycetidae</taxon>
        <taxon>Pleosporales</taxon>
        <taxon>Tetraplosphaeriaceae</taxon>
        <taxon>Polyplosphaeria</taxon>
    </lineage>
</organism>
<evidence type="ECO:0000313" key="15">
    <source>
        <dbReference type="EMBL" id="KAF2734703.1"/>
    </source>
</evidence>
<dbReference type="InterPro" id="IPR036460">
    <property type="entry name" value="Cu_amine_oxidase_C_sf"/>
</dbReference>
<evidence type="ECO:0000256" key="11">
    <source>
        <dbReference type="RuleBase" id="RU000672"/>
    </source>
</evidence>
<keyword evidence="6 11" id="KW-0560">Oxidoreductase</keyword>
<dbReference type="Pfam" id="PF02727">
    <property type="entry name" value="Cu_amine_oxidN2"/>
    <property type="match status" value="1"/>
</dbReference>
<gene>
    <name evidence="15" type="ORF">EJ04DRAFT_466092</name>
</gene>
<feature type="domain" description="Copper amine oxidase N2-terminal" evidence="14">
    <location>
        <begin position="21"/>
        <end position="109"/>
    </location>
</feature>
<name>A0A9P4QVJ8_9PLEO</name>
<dbReference type="OrthoDB" id="5379943at2759"/>
<evidence type="ECO:0000256" key="9">
    <source>
        <dbReference type="PIRSR" id="PIRSR600269-50"/>
    </source>
</evidence>
<dbReference type="InterPro" id="IPR049948">
    <property type="entry name" value="Cu_Am_ox_TPQ-bd"/>
</dbReference>
<dbReference type="InterPro" id="IPR015800">
    <property type="entry name" value="Cu_amine_oxidase_N2"/>
</dbReference>
<dbReference type="GO" id="GO:0048038">
    <property type="term" value="F:quinone binding"/>
    <property type="evidence" value="ECO:0007669"/>
    <property type="project" value="InterPro"/>
</dbReference>
<evidence type="ECO:0000256" key="1">
    <source>
        <dbReference type="ARBA" id="ARBA00001935"/>
    </source>
</evidence>
<comment type="subunit">
    <text evidence="3">Homodimer.</text>
</comment>
<dbReference type="EC" id="1.4.3.-" evidence="11"/>
<feature type="domain" description="Copper amine oxidase catalytic" evidence="13">
    <location>
        <begin position="253"/>
        <end position="654"/>
    </location>
</feature>
<evidence type="ECO:0000256" key="3">
    <source>
        <dbReference type="ARBA" id="ARBA00011738"/>
    </source>
</evidence>
<evidence type="ECO:0000256" key="6">
    <source>
        <dbReference type="ARBA" id="ARBA00023002"/>
    </source>
</evidence>
<sequence length="693" mass="77668">MSTETVATAPAPRMTKSVPSHPLAPLTAFELTQAAAIIKASWPAHTDLHFKVVTLQEPPKEEVLAYLNAEHAHQPRPTISRTAFVNYYIRNTNKFHEAIVDLSSGRVLQNILLGKFVHANGDGEEIVRIEKAALEDEGVRAEIAKLQLPEGTVVISDPWIYGSDGVNDEDRMYQCFLYMRDPFNATEADSNHYALPLPISPVISTESMKVIRIDLLPTGVDNTIKSVEKYNIHPPNEYLPECQNLRTDLKPLSVIQPEGASFQVTEEGTSSVLEWQKWKFRVGFNQREGMVLYDVRYDGRPLFYRLSLSDMNIPYADPRHPFHKKSAFDLGDAGAGIMANNLKLGCDCLGSIYYLDAVLSDDKGGAMPMDNVVCIHEQDAGIGWKHTNYRTGRAAVVRSRELVVQSIITVSNYEYILAFIFNQAGEIDYEIRATGILSTQPIDDGIEVPFGTVVHPGVLAVHHQHIFSLRVDPMLEGNDNRLVYDEAHAMPRSDFNPHGIGYYVQETIVEESGGYDIDYDKNRTFKIQNPNVRNPINGKPVAYKIQAPAFQKILADKDSFNYKRAEFSDHNIYVVKHRDGELYAGGTYTNQSRGGTGVRAWADRKENVKDTDFVLYVQVGINHVPRVEDFPVMPCEILKIHMKPVNFFDKNPALDVPPSEQSFNQSQLLSEQHHQATVESKVSHGGSCSAPKL</sequence>
<proteinExistence type="inferred from homology"/>
<keyword evidence="16" id="KW-1185">Reference proteome</keyword>
<dbReference type="PANTHER" id="PTHR10638:SF33">
    <property type="entry name" value="AMINE OXIDASE"/>
    <property type="match status" value="1"/>
</dbReference>
<keyword evidence="7 11" id="KW-0186">Copper</keyword>
<dbReference type="GO" id="GO:0009308">
    <property type="term" value="P:amine metabolic process"/>
    <property type="evidence" value="ECO:0007669"/>
    <property type="project" value="UniProtKB-UniRule"/>
</dbReference>
<evidence type="ECO:0000256" key="4">
    <source>
        <dbReference type="ARBA" id="ARBA00022723"/>
    </source>
</evidence>
<comment type="PTM">
    <text evidence="10 11">Topaquinone (TPQ) is generated by copper-dependent autoxidation of a specific tyrosyl residue.</text>
</comment>
<evidence type="ECO:0000256" key="8">
    <source>
        <dbReference type="ARBA" id="ARBA00023157"/>
    </source>
</evidence>
<evidence type="ECO:0000256" key="12">
    <source>
        <dbReference type="SAM" id="MobiDB-lite"/>
    </source>
</evidence>
<keyword evidence="8" id="KW-1015">Disulfide bond</keyword>
<dbReference type="SUPFAM" id="SSF54416">
    <property type="entry name" value="Amine oxidase N-terminal region"/>
    <property type="match status" value="2"/>
</dbReference>
<feature type="modified residue" description="2',4',5'-topaquinone" evidence="10">
    <location>
        <position position="413"/>
    </location>
</feature>
<dbReference type="Pfam" id="PF01179">
    <property type="entry name" value="Cu_amine_oxid"/>
    <property type="match status" value="1"/>
</dbReference>
<evidence type="ECO:0000256" key="7">
    <source>
        <dbReference type="ARBA" id="ARBA00023008"/>
    </source>
</evidence>
<comment type="cofactor">
    <cofactor evidence="1">
        <name>Cu cation</name>
        <dbReference type="ChEBI" id="CHEBI:23378"/>
    </cofactor>
</comment>
<dbReference type="AlphaFoldDB" id="A0A9P4QVJ8"/>
<dbReference type="SUPFAM" id="SSF49998">
    <property type="entry name" value="Amine oxidase catalytic domain"/>
    <property type="match status" value="1"/>
</dbReference>
<dbReference type="Gene3D" id="3.10.450.40">
    <property type="match status" value="2"/>
</dbReference>
<dbReference type="PROSITE" id="PS01164">
    <property type="entry name" value="COPPER_AMINE_OXID_1"/>
    <property type="match status" value="1"/>
</dbReference>
<evidence type="ECO:0000313" key="16">
    <source>
        <dbReference type="Proteomes" id="UP000799444"/>
    </source>
</evidence>
<keyword evidence="4 11" id="KW-0479">Metal-binding</keyword>
<feature type="region of interest" description="Disordered" evidence="12">
    <location>
        <begin position="656"/>
        <end position="693"/>
    </location>
</feature>
<comment type="similarity">
    <text evidence="2 11">Belongs to the copper/topaquinone oxidase family.</text>
</comment>
<dbReference type="Gene3D" id="2.70.98.20">
    <property type="entry name" value="Copper amine oxidase, catalytic domain"/>
    <property type="match status" value="1"/>
</dbReference>
<dbReference type="InterPro" id="IPR000269">
    <property type="entry name" value="Cu_amine_oxidase"/>
</dbReference>
<dbReference type="EMBL" id="ML996144">
    <property type="protein sequence ID" value="KAF2734703.1"/>
    <property type="molecule type" value="Genomic_DNA"/>
</dbReference>